<feature type="binding site" evidence="6">
    <location>
        <position position="60"/>
    </location>
    <ligand>
        <name>S-adenosyl-L-methionine</name>
        <dbReference type="ChEBI" id="CHEBI:59789"/>
    </ligand>
</feature>
<dbReference type="GO" id="GO:0071424">
    <property type="term" value="F:rRNA (cytosine-N4-)-methyltransferase activity"/>
    <property type="evidence" value="ECO:0007669"/>
    <property type="project" value="UniProtKB-UniRule"/>
</dbReference>
<dbReference type="HAMAP" id="MF_01007">
    <property type="entry name" value="16SrRNA_methyltr_H"/>
    <property type="match status" value="1"/>
</dbReference>
<dbReference type="GO" id="GO:0005737">
    <property type="term" value="C:cytoplasm"/>
    <property type="evidence" value="ECO:0007669"/>
    <property type="project" value="UniProtKB-SubCell"/>
</dbReference>
<protein>
    <recommendedName>
        <fullName evidence="6">Ribosomal RNA small subunit methyltransferase H</fullName>
        <ecNumber evidence="6">2.1.1.199</ecNumber>
    </recommendedName>
    <alternativeName>
        <fullName evidence="6">16S rRNA m(4)C1402 methyltransferase</fullName>
    </alternativeName>
    <alternativeName>
        <fullName evidence="6">rRNA (cytosine-N(4)-)-methyltransferase RsmH</fullName>
    </alternativeName>
</protein>
<comment type="catalytic activity">
    <reaction evidence="6">
        <text>cytidine(1402) in 16S rRNA + S-adenosyl-L-methionine = N(4)-methylcytidine(1402) in 16S rRNA + S-adenosyl-L-homocysteine + H(+)</text>
        <dbReference type="Rhea" id="RHEA:42928"/>
        <dbReference type="Rhea" id="RHEA-COMP:10286"/>
        <dbReference type="Rhea" id="RHEA-COMP:10287"/>
        <dbReference type="ChEBI" id="CHEBI:15378"/>
        <dbReference type="ChEBI" id="CHEBI:57856"/>
        <dbReference type="ChEBI" id="CHEBI:59789"/>
        <dbReference type="ChEBI" id="CHEBI:74506"/>
        <dbReference type="ChEBI" id="CHEBI:82748"/>
        <dbReference type="EC" id="2.1.1.199"/>
    </reaction>
</comment>
<evidence type="ECO:0000256" key="1">
    <source>
        <dbReference type="ARBA" id="ARBA00010396"/>
    </source>
</evidence>
<dbReference type="SUPFAM" id="SSF53335">
    <property type="entry name" value="S-adenosyl-L-methionine-dependent methyltransferases"/>
    <property type="match status" value="1"/>
</dbReference>
<proteinExistence type="inferred from homology"/>
<dbReference type="SUPFAM" id="SSF81799">
    <property type="entry name" value="Putative methyltransferase TM0872, insert domain"/>
    <property type="match status" value="1"/>
</dbReference>
<dbReference type="InterPro" id="IPR002903">
    <property type="entry name" value="RsmH"/>
</dbReference>
<gene>
    <name evidence="6 7" type="primary">rsmH</name>
    <name evidence="7" type="ORF">WB794_00670</name>
</gene>
<comment type="function">
    <text evidence="6">Specifically methylates the N4 position of cytidine in position 1402 (C1402) of 16S rRNA.</text>
</comment>
<keyword evidence="4 6" id="KW-0808">Transferase</keyword>
<evidence type="ECO:0000256" key="5">
    <source>
        <dbReference type="ARBA" id="ARBA00022691"/>
    </source>
</evidence>
<organism evidence="7 8">
    <name type="scientific">Denitratimonas tolerans</name>
    <dbReference type="NCBI Taxonomy" id="1338420"/>
    <lineage>
        <taxon>Bacteria</taxon>
        <taxon>Pseudomonadati</taxon>
        <taxon>Pseudomonadota</taxon>
        <taxon>Gammaproteobacteria</taxon>
        <taxon>Lysobacterales</taxon>
        <taxon>Lysobacteraceae</taxon>
        <taxon>Denitratimonas</taxon>
    </lineage>
</organism>
<feature type="binding site" evidence="6">
    <location>
        <position position="112"/>
    </location>
    <ligand>
        <name>S-adenosyl-L-methionine</name>
        <dbReference type="ChEBI" id="CHEBI:59789"/>
    </ligand>
</feature>
<accession>A0AAW9QZR3</accession>
<dbReference type="InterPro" id="IPR029063">
    <property type="entry name" value="SAM-dependent_MTases_sf"/>
</dbReference>
<evidence type="ECO:0000256" key="3">
    <source>
        <dbReference type="ARBA" id="ARBA00022603"/>
    </source>
</evidence>
<feature type="binding site" evidence="6">
    <location>
        <begin position="40"/>
        <end position="42"/>
    </location>
    <ligand>
        <name>S-adenosyl-L-methionine</name>
        <dbReference type="ChEBI" id="CHEBI:59789"/>
    </ligand>
</feature>
<evidence type="ECO:0000313" key="8">
    <source>
        <dbReference type="Proteomes" id="UP001364472"/>
    </source>
</evidence>
<comment type="subcellular location">
    <subcellularLocation>
        <location evidence="6">Cytoplasm</location>
    </subcellularLocation>
</comment>
<dbReference type="PIRSF" id="PIRSF004486">
    <property type="entry name" value="MraW"/>
    <property type="match status" value="1"/>
</dbReference>
<dbReference type="Gene3D" id="3.40.50.150">
    <property type="entry name" value="Vaccinia Virus protein VP39"/>
    <property type="match status" value="1"/>
</dbReference>
<dbReference type="EMBL" id="JBBDHC010000001">
    <property type="protein sequence ID" value="MEJ1248196.1"/>
    <property type="molecule type" value="Genomic_DNA"/>
</dbReference>
<reference evidence="7 8" key="1">
    <citation type="journal article" date="2016" name="Antonie Van Leeuwenhoek">
        <title>Denitratimonas tolerans gen. nov., sp. nov., a denitrifying bacterium isolated from a bioreactor for tannery wastewater treatment.</title>
        <authorList>
            <person name="Han S.I."/>
            <person name="Kim J.O."/>
            <person name="Lee Y.R."/>
            <person name="Ekpeghere K.I."/>
            <person name="Koh S.C."/>
            <person name="Whang K.S."/>
        </authorList>
    </citation>
    <scope>NUCLEOTIDE SEQUENCE [LARGE SCALE GENOMIC DNA]</scope>
    <source>
        <strain evidence="7 8">KACC 17565</strain>
    </source>
</reference>
<dbReference type="AlphaFoldDB" id="A0AAW9QZR3"/>
<feature type="binding site" evidence="6">
    <location>
        <position position="86"/>
    </location>
    <ligand>
        <name>S-adenosyl-L-methionine</name>
        <dbReference type="ChEBI" id="CHEBI:59789"/>
    </ligand>
</feature>
<keyword evidence="8" id="KW-1185">Reference proteome</keyword>
<feature type="binding site" evidence="6">
    <location>
        <position position="105"/>
    </location>
    <ligand>
        <name>S-adenosyl-L-methionine</name>
        <dbReference type="ChEBI" id="CHEBI:59789"/>
    </ligand>
</feature>
<name>A0AAW9QZR3_9GAMM</name>
<comment type="caution">
    <text evidence="7">The sequence shown here is derived from an EMBL/GenBank/DDBJ whole genome shotgun (WGS) entry which is preliminary data.</text>
</comment>
<evidence type="ECO:0000256" key="4">
    <source>
        <dbReference type="ARBA" id="ARBA00022679"/>
    </source>
</evidence>
<keyword evidence="5 6" id="KW-0949">S-adenosyl-L-methionine</keyword>
<dbReference type="InterPro" id="IPR023397">
    <property type="entry name" value="SAM-dep_MeTrfase_MraW_recog"/>
</dbReference>
<evidence type="ECO:0000256" key="6">
    <source>
        <dbReference type="HAMAP-Rule" id="MF_01007"/>
    </source>
</evidence>
<dbReference type="RefSeq" id="WP_337333906.1">
    <property type="nucleotide sequence ID" value="NZ_JBBDHC010000001.1"/>
</dbReference>
<keyword evidence="2 6" id="KW-0698">rRNA processing</keyword>
<dbReference type="Proteomes" id="UP001364472">
    <property type="component" value="Unassembled WGS sequence"/>
</dbReference>
<dbReference type="Gene3D" id="1.10.150.170">
    <property type="entry name" value="Putative methyltransferase TM0872, insert domain"/>
    <property type="match status" value="1"/>
</dbReference>
<dbReference type="FunFam" id="1.10.150.170:FF:000003">
    <property type="entry name" value="Ribosomal RNA small subunit methyltransferase H"/>
    <property type="match status" value="1"/>
</dbReference>
<keyword evidence="6" id="KW-0963">Cytoplasm</keyword>
<comment type="similarity">
    <text evidence="1 6">Belongs to the methyltransferase superfamily. RsmH family.</text>
</comment>
<dbReference type="EC" id="2.1.1.199" evidence="6"/>
<dbReference type="Pfam" id="PF01795">
    <property type="entry name" value="Methyltransf_5"/>
    <property type="match status" value="1"/>
</dbReference>
<keyword evidence="3 6" id="KW-0489">Methyltransferase</keyword>
<dbReference type="PANTHER" id="PTHR11265">
    <property type="entry name" value="S-ADENOSYL-METHYLTRANSFERASE MRAW"/>
    <property type="match status" value="1"/>
</dbReference>
<evidence type="ECO:0000256" key="2">
    <source>
        <dbReference type="ARBA" id="ARBA00022552"/>
    </source>
</evidence>
<sequence length="312" mass="33375">METGSDCGGPVHVPVLYAEAIEALAVRPGGRYLDGTFGRGGHARGVLERLGPEGRLLVMDKDPDAVAVARSSIGSDARVRIFHGSFSAMAQWDETAAGLDGVLLDLGVSSPQIDEAHRGFSFQHDGPLDMRMDPRSGESAADFLARADEAAIAEVIWCHGEERHSRRIARAIVAQRAEAPLVTTRQLADLVAATIGRREPGKHPATRTFQALRIHVNRELDDLQQGLDGALARLAPGGRLAVISFHSLEDRIVKQFIAEHARPPAANRRLPETGAFVPVLRAVGGAIRATAAECASNPRARSAVLRVAEKLA</sequence>
<dbReference type="NCBIfam" id="TIGR00006">
    <property type="entry name" value="16S rRNA (cytosine(1402)-N(4))-methyltransferase RsmH"/>
    <property type="match status" value="1"/>
</dbReference>
<dbReference type="GO" id="GO:0070475">
    <property type="term" value="P:rRNA base methylation"/>
    <property type="evidence" value="ECO:0007669"/>
    <property type="project" value="UniProtKB-UniRule"/>
</dbReference>
<evidence type="ECO:0000313" key="7">
    <source>
        <dbReference type="EMBL" id="MEJ1248196.1"/>
    </source>
</evidence>
<dbReference type="PANTHER" id="PTHR11265:SF0">
    <property type="entry name" value="12S RRNA N4-METHYLCYTIDINE METHYLTRANSFERASE"/>
    <property type="match status" value="1"/>
</dbReference>